<dbReference type="RefSeq" id="WP_058468250.1">
    <property type="nucleotide sequence ID" value="NZ_CAAAIX010000009.1"/>
</dbReference>
<evidence type="ECO:0000313" key="4">
    <source>
        <dbReference type="Proteomes" id="UP000254374"/>
    </source>
</evidence>
<dbReference type="Gene3D" id="3.40.50.12780">
    <property type="entry name" value="N-terminal domain of ligase-like"/>
    <property type="match status" value="1"/>
</dbReference>
<organism evidence="2 4">
    <name type="scientific">Fluoribacter gormanii</name>
    <dbReference type="NCBI Taxonomy" id="464"/>
    <lineage>
        <taxon>Bacteria</taxon>
        <taxon>Pseudomonadati</taxon>
        <taxon>Pseudomonadota</taxon>
        <taxon>Gammaproteobacteria</taxon>
        <taxon>Legionellales</taxon>
        <taxon>Legionellaceae</taxon>
        <taxon>Fluoribacter</taxon>
    </lineage>
</organism>
<name>A0A377GG36_9GAMM</name>
<dbReference type="OrthoDB" id="580775at2"/>
<reference evidence="1 3" key="1">
    <citation type="submission" date="2017-01" db="EMBL/GenBank/DDBJ databases">
        <authorList>
            <person name="Varghese N."/>
            <person name="Submissions S."/>
        </authorList>
    </citation>
    <scope>NUCLEOTIDE SEQUENCE [LARGE SCALE GENOMIC DNA]</scope>
    <source>
        <strain evidence="1 3">ATCC 33342</strain>
    </source>
</reference>
<dbReference type="SUPFAM" id="SSF56801">
    <property type="entry name" value="Acetyl-CoA synthetase-like"/>
    <property type="match status" value="1"/>
</dbReference>
<evidence type="ECO:0000313" key="1">
    <source>
        <dbReference type="EMBL" id="SIR89744.1"/>
    </source>
</evidence>
<reference evidence="2 4" key="2">
    <citation type="submission" date="2018-06" db="EMBL/GenBank/DDBJ databases">
        <authorList>
            <consortium name="Pathogen Informatics"/>
            <person name="Doyle S."/>
        </authorList>
    </citation>
    <scope>NUCLEOTIDE SEQUENCE [LARGE SCALE GENOMIC DNA]</scope>
    <source>
        <strain evidence="2 4">NCTC11401</strain>
    </source>
</reference>
<dbReference type="STRING" id="464.Lgor_1764"/>
<dbReference type="EMBL" id="UGGV01000001">
    <property type="protein sequence ID" value="STO23728.1"/>
    <property type="molecule type" value="Genomic_DNA"/>
</dbReference>
<proteinExistence type="predicted"/>
<dbReference type="PANTHER" id="PTHR36932:SF1">
    <property type="entry name" value="CAPSULAR POLYSACCHARIDE BIOSYNTHESIS PROTEIN"/>
    <property type="match status" value="1"/>
</dbReference>
<evidence type="ECO:0000313" key="2">
    <source>
        <dbReference type="EMBL" id="STO23728.1"/>
    </source>
</evidence>
<dbReference type="AlphaFoldDB" id="A0A377GG36"/>
<protein>
    <submittedName>
        <fullName evidence="1 2">Adenylate-forming enzyme</fullName>
    </submittedName>
</protein>
<dbReference type="InterPro" id="IPR042099">
    <property type="entry name" value="ANL_N_sf"/>
</dbReference>
<dbReference type="Proteomes" id="UP000254374">
    <property type="component" value="Unassembled WGS sequence"/>
</dbReference>
<dbReference type="InterPro" id="IPR053158">
    <property type="entry name" value="CapK_Type1_Caps_Biosynth"/>
</dbReference>
<dbReference type="Proteomes" id="UP000186808">
    <property type="component" value="Unassembled WGS sequence"/>
</dbReference>
<sequence>MALFDLPSYLNRFFYRFRPFSNRHSNRERLVLQQTQDMLLEYPKAKDAINYSRQKLQQIRNQRLRKLLIYAKYKSPWYQKTLAHIDVYNFTEERLNELPVINKMILMENWDAIVTDRKLSLARAEKHLARMSRDNDTLYLLDRYHVLSTSGSSGLRGVFVYDWNEWITFFLSIIRYPLYNQDRSQLLIDPTQKIKIAQVVVTNTVYAMYSFSKSFIFSNIEKSFFPITSPINQIIKGLNEFRPEALEGTPTTMHKLCLEAHAGRLKIQPRIINIGGESLYEPIRKLIKEVWPNVNIFNQFGSSEGLLGISCHANNNEMHLNDDLCILESVDQFNNPVCKGTLPQRHFVTNLYNYTLPLIRYEWSDRLLILDKTCECGVEHQLIAEPQGRPEFDFIYPGNIFVHHLLFVTPLLLEKNIREYQVIQTKEGATIKILTIGFVDKKQLQNYICNQLIKLGLSEPKVNVIRVPQFDYPPSGKLRRFIKLNTEHH</sequence>
<dbReference type="EMBL" id="FTNL01000038">
    <property type="protein sequence ID" value="SIR89744.1"/>
    <property type="molecule type" value="Genomic_DNA"/>
</dbReference>
<evidence type="ECO:0000313" key="3">
    <source>
        <dbReference type="Proteomes" id="UP000186808"/>
    </source>
</evidence>
<keyword evidence="3" id="KW-1185">Reference proteome</keyword>
<accession>A0A377GG36</accession>
<gene>
    <name evidence="2" type="ORF">NCTC11401_00528</name>
    <name evidence="1" type="ORF">SAMN05421777_13810</name>
</gene>
<dbReference type="PANTHER" id="PTHR36932">
    <property type="entry name" value="CAPSULAR POLYSACCHARIDE BIOSYNTHESIS PROTEIN"/>
    <property type="match status" value="1"/>
</dbReference>